<gene>
    <name evidence="1" type="ORF">ACFO0D_05905</name>
</gene>
<dbReference type="RefSeq" id="WP_380060897.1">
    <property type="nucleotide sequence ID" value="NZ_JBHSEI010000002.1"/>
</dbReference>
<sequence>MKVLTLMLRLLTSVTGSEMSTPPSPRLLVPHSRVAVVVDPTLPDNGIPDVAGVIRVTQALYATYRDEADFVFLVANNKTRPEGVPFGEYTPVRNDTLGLEVFDDSAFFGADRTAQGVVRLAYRRAVVSRPSLHELAHRWGNWMVDGGEPTHFGFSSAGSQLGGFDARTLESLGGGQYRAANGLPGESTFGLVANRGNRAPFSLLELYLMGLVDPGDVPDIIVAQGARWVDETSGAFAASAVQTVSLASMIERVGPRVPNVKSSQKVFRVLGVVLSKTPPTSEQVAEVEAGLAGEHS</sequence>
<keyword evidence="2" id="KW-1185">Reference proteome</keyword>
<protein>
    <submittedName>
        <fullName evidence="1">Uncharacterized protein</fullName>
    </submittedName>
</protein>
<evidence type="ECO:0000313" key="2">
    <source>
        <dbReference type="Proteomes" id="UP001595952"/>
    </source>
</evidence>
<name>A0ABV9I840_9DEIO</name>
<accession>A0ABV9I840</accession>
<reference evidence="2" key="1">
    <citation type="journal article" date="2019" name="Int. J. Syst. Evol. Microbiol.">
        <title>The Global Catalogue of Microorganisms (GCM) 10K type strain sequencing project: providing services to taxonomists for standard genome sequencing and annotation.</title>
        <authorList>
            <consortium name="The Broad Institute Genomics Platform"/>
            <consortium name="The Broad Institute Genome Sequencing Center for Infectious Disease"/>
            <person name="Wu L."/>
            <person name="Ma J."/>
        </authorList>
    </citation>
    <scope>NUCLEOTIDE SEQUENCE [LARGE SCALE GENOMIC DNA]</scope>
    <source>
        <strain evidence="2">CCUG 55995</strain>
    </source>
</reference>
<comment type="caution">
    <text evidence="1">The sequence shown here is derived from an EMBL/GenBank/DDBJ whole genome shotgun (WGS) entry which is preliminary data.</text>
</comment>
<dbReference type="EMBL" id="JBHSEI010000002">
    <property type="protein sequence ID" value="MFC4637870.1"/>
    <property type="molecule type" value="Genomic_DNA"/>
</dbReference>
<dbReference type="Proteomes" id="UP001595952">
    <property type="component" value="Unassembled WGS sequence"/>
</dbReference>
<proteinExistence type="predicted"/>
<organism evidence="1 2">
    <name type="scientific">Deinococcus hohokamensis</name>
    <dbReference type="NCBI Taxonomy" id="309883"/>
    <lineage>
        <taxon>Bacteria</taxon>
        <taxon>Thermotogati</taxon>
        <taxon>Deinococcota</taxon>
        <taxon>Deinococci</taxon>
        <taxon>Deinococcales</taxon>
        <taxon>Deinococcaceae</taxon>
        <taxon>Deinococcus</taxon>
    </lineage>
</organism>
<evidence type="ECO:0000313" key="1">
    <source>
        <dbReference type="EMBL" id="MFC4637870.1"/>
    </source>
</evidence>